<feature type="region of interest" description="Disordered" evidence="1">
    <location>
        <begin position="267"/>
        <end position="297"/>
    </location>
</feature>
<sequence length="404" mass="44635">MKVSTILLWIFATLAASTEVTHKAVVGTPTNPEVTPQLSRTAPQKDRSLDVYPPEQQKAILWHFFQHHFPPPPDWKPEDHPVPWKRDASPSLFNSLEKRNACKRGCGVDQHCCSGDSRLPRVRLGPQKEPPKETAKSEPEAKADELRLAEVGKDMKKLEDLPKSQGKLSATFGGAVVQRDHSDEDDGNDGEEVTAANTLERELDARQKCQDRPCTVRGHCCTGYMCLQRKCVFIRKETRTLSGVAHEVQDNAAQKGENLLDEYGIITGDNDTDEDKDEVKDEVKDGVKDKDKGKGSSPVNLLVSRGPCNRGCRVNQHCCPGDSCLYGVCLGPHKPPRASRREIHERYGPADQTKKSEESAVKADGTAEAGGRDKRCIRHCQKSDHCCRSDKCVSGVCLGAGVFF</sequence>
<feature type="region of interest" description="Disordered" evidence="1">
    <location>
        <begin position="115"/>
        <end position="144"/>
    </location>
</feature>
<feature type="signal peptide" evidence="2">
    <location>
        <begin position="1"/>
        <end position="16"/>
    </location>
</feature>
<keyword evidence="4" id="KW-1185">Reference proteome</keyword>
<dbReference type="Proteomes" id="UP000541154">
    <property type="component" value="Unassembled WGS sequence"/>
</dbReference>
<feature type="chain" id="PRO_5034083308" evidence="2">
    <location>
        <begin position="17"/>
        <end position="404"/>
    </location>
</feature>
<feature type="compositionally biased region" description="Basic and acidic residues" evidence="1">
    <location>
        <begin position="339"/>
        <end position="361"/>
    </location>
</feature>
<gene>
    <name evidence="3" type="ORF">ETB97_003237</name>
</gene>
<accession>A0A8H6A3D5</accession>
<protein>
    <submittedName>
        <fullName evidence="3">Uncharacterized protein</fullName>
    </submittedName>
</protein>
<evidence type="ECO:0000256" key="1">
    <source>
        <dbReference type="SAM" id="MobiDB-lite"/>
    </source>
</evidence>
<evidence type="ECO:0000313" key="4">
    <source>
        <dbReference type="Proteomes" id="UP000541154"/>
    </source>
</evidence>
<evidence type="ECO:0000313" key="3">
    <source>
        <dbReference type="EMBL" id="KAF5859145.1"/>
    </source>
</evidence>
<dbReference type="EMBL" id="SPNV01000176">
    <property type="protein sequence ID" value="KAF5859145.1"/>
    <property type="molecule type" value="Genomic_DNA"/>
</dbReference>
<feature type="region of interest" description="Disordered" evidence="1">
    <location>
        <begin position="337"/>
        <end position="366"/>
    </location>
</feature>
<dbReference type="AlphaFoldDB" id="A0A8H6A3D5"/>
<evidence type="ECO:0000256" key="2">
    <source>
        <dbReference type="SAM" id="SignalP"/>
    </source>
</evidence>
<comment type="caution">
    <text evidence="3">The sequence shown here is derived from an EMBL/GenBank/DDBJ whole genome shotgun (WGS) entry which is preliminary data.</text>
</comment>
<reference evidence="3 4" key="1">
    <citation type="submission" date="2019-04" db="EMBL/GenBank/DDBJ databases">
        <title>Aspergillus burnettii sp. nov., novel species from soil in southeast Queensland.</title>
        <authorList>
            <person name="Gilchrist C.L.M."/>
            <person name="Pitt J.I."/>
            <person name="Lange L."/>
            <person name="Lacey H.J."/>
            <person name="Vuong D."/>
            <person name="Midgley D.J."/>
            <person name="Greenfield P."/>
            <person name="Bradbury M."/>
            <person name="Lacey E."/>
            <person name="Busk P.K."/>
            <person name="Pilgaard B."/>
            <person name="Chooi Y.H."/>
            <person name="Piggott A.M."/>
        </authorList>
    </citation>
    <scope>NUCLEOTIDE SEQUENCE [LARGE SCALE GENOMIC DNA]</scope>
    <source>
        <strain evidence="3 4">FRR 5400</strain>
    </source>
</reference>
<proteinExistence type="predicted"/>
<organism evidence="3 4">
    <name type="scientific">Petromyces alliaceus</name>
    <name type="common">Aspergillus alliaceus</name>
    <dbReference type="NCBI Taxonomy" id="209559"/>
    <lineage>
        <taxon>Eukaryota</taxon>
        <taxon>Fungi</taxon>
        <taxon>Dikarya</taxon>
        <taxon>Ascomycota</taxon>
        <taxon>Pezizomycotina</taxon>
        <taxon>Eurotiomycetes</taxon>
        <taxon>Eurotiomycetidae</taxon>
        <taxon>Eurotiales</taxon>
        <taxon>Aspergillaceae</taxon>
        <taxon>Aspergillus</taxon>
        <taxon>Aspergillus subgen. Circumdati</taxon>
    </lineage>
</organism>
<feature type="compositionally biased region" description="Basic and acidic residues" evidence="1">
    <location>
        <begin position="277"/>
        <end position="294"/>
    </location>
</feature>
<name>A0A8H6A3D5_PETAA</name>
<keyword evidence="2" id="KW-0732">Signal</keyword>
<feature type="compositionally biased region" description="Basic and acidic residues" evidence="1">
    <location>
        <begin position="129"/>
        <end position="144"/>
    </location>
</feature>